<dbReference type="Gene3D" id="3.40.462.10">
    <property type="entry name" value="FAD-linked oxidases, C-terminal domain"/>
    <property type="match status" value="1"/>
</dbReference>
<evidence type="ECO:0000256" key="3">
    <source>
        <dbReference type="ARBA" id="ARBA00022827"/>
    </source>
</evidence>
<dbReference type="Gene3D" id="3.30.465.10">
    <property type="match status" value="1"/>
</dbReference>
<dbReference type="Gene3D" id="3.30.43.10">
    <property type="entry name" value="Uridine Diphospho-n-acetylenolpyruvylglucosamine Reductase, domain 2"/>
    <property type="match status" value="1"/>
</dbReference>
<gene>
    <name evidence="5" type="ORF">DKK76_06940</name>
</gene>
<evidence type="ECO:0000313" key="6">
    <source>
        <dbReference type="Proteomes" id="UP000247838"/>
    </source>
</evidence>
<dbReference type="EMBL" id="QGLM01000014">
    <property type="protein sequence ID" value="PXY95177.1"/>
    <property type="molecule type" value="Genomic_DNA"/>
</dbReference>
<dbReference type="GO" id="GO:0071949">
    <property type="term" value="F:FAD binding"/>
    <property type="evidence" value="ECO:0007669"/>
    <property type="project" value="InterPro"/>
</dbReference>
<name>A0A318MXB6_FRIPE</name>
<dbReference type="SUPFAM" id="SSF56176">
    <property type="entry name" value="FAD-binding/transporter-associated domain-like"/>
    <property type="match status" value="1"/>
</dbReference>
<dbReference type="InterPro" id="IPR036318">
    <property type="entry name" value="FAD-bd_PCMH-like_sf"/>
</dbReference>
<dbReference type="GO" id="GO:1903457">
    <property type="term" value="P:lactate catabolic process"/>
    <property type="evidence" value="ECO:0007669"/>
    <property type="project" value="TreeGrafter"/>
</dbReference>
<reference evidence="5 6" key="1">
    <citation type="submission" date="2018-05" db="EMBL/GenBank/DDBJ databases">
        <title>Reference genomes for bee gut microbiota database.</title>
        <authorList>
            <person name="Ellegaard K.M."/>
        </authorList>
    </citation>
    <scope>NUCLEOTIDE SEQUENCE [LARGE SCALE GENOMIC DNA]</scope>
    <source>
        <strain evidence="5 6">ESL0167</strain>
    </source>
</reference>
<dbReference type="GO" id="GO:0008720">
    <property type="term" value="F:D-lactate dehydrogenase (NAD+) activity"/>
    <property type="evidence" value="ECO:0007669"/>
    <property type="project" value="TreeGrafter"/>
</dbReference>
<dbReference type="PANTHER" id="PTHR11748:SF111">
    <property type="entry name" value="D-LACTATE DEHYDROGENASE, MITOCHONDRIAL-RELATED"/>
    <property type="match status" value="1"/>
</dbReference>
<dbReference type="SUPFAM" id="SSF55103">
    <property type="entry name" value="FAD-linked oxidases, C-terminal domain"/>
    <property type="match status" value="1"/>
</dbReference>
<comment type="similarity">
    <text evidence="1">Belongs to the FAD-binding oxidoreductase/transferase type 4 family.</text>
</comment>
<dbReference type="InterPro" id="IPR016166">
    <property type="entry name" value="FAD-bd_PCMH"/>
</dbReference>
<dbReference type="GO" id="GO:0004458">
    <property type="term" value="F:D-lactate dehydrogenase (cytochrome) activity"/>
    <property type="evidence" value="ECO:0007669"/>
    <property type="project" value="TreeGrafter"/>
</dbReference>
<dbReference type="Pfam" id="PF01565">
    <property type="entry name" value="FAD_binding_4"/>
    <property type="match status" value="1"/>
</dbReference>
<dbReference type="InterPro" id="IPR016169">
    <property type="entry name" value="FAD-bd_PCMH_sub2"/>
</dbReference>
<protein>
    <recommendedName>
        <fullName evidence="4">FAD-binding PCMH-type domain-containing protein</fullName>
    </recommendedName>
</protein>
<accession>A0A318MXB6</accession>
<dbReference type="PROSITE" id="PS51387">
    <property type="entry name" value="FAD_PCMH"/>
    <property type="match status" value="1"/>
</dbReference>
<keyword evidence="2" id="KW-0285">Flavoprotein</keyword>
<evidence type="ECO:0000256" key="1">
    <source>
        <dbReference type="ARBA" id="ARBA00008000"/>
    </source>
</evidence>
<dbReference type="InterPro" id="IPR016164">
    <property type="entry name" value="FAD-linked_Oxase-like_C"/>
</dbReference>
<evidence type="ECO:0000313" key="5">
    <source>
        <dbReference type="EMBL" id="PXY95177.1"/>
    </source>
</evidence>
<dbReference type="InterPro" id="IPR016171">
    <property type="entry name" value="Vanillyl_alc_oxidase_C-sub2"/>
</dbReference>
<feature type="domain" description="FAD-binding PCMH-type" evidence="4">
    <location>
        <begin position="31"/>
        <end position="215"/>
    </location>
</feature>
<keyword evidence="3" id="KW-0274">FAD</keyword>
<comment type="caution">
    <text evidence="5">The sequence shown here is derived from an EMBL/GenBank/DDBJ whole genome shotgun (WGS) entry which is preliminary data.</text>
</comment>
<evidence type="ECO:0000259" key="4">
    <source>
        <dbReference type="PROSITE" id="PS51387"/>
    </source>
</evidence>
<dbReference type="Proteomes" id="UP000247838">
    <property type="component" value="Unassembled WGS sequence"/>
</dbReference>
<dbReference type="InterPro" id="IPR016170">
    <property type="entry name" value="Cytok_DH_C_sf"/>
</dbReference>
<evidence type="ECO:0000256" key="2">
    <source>
        <dbReference type="ARBA" id="ARBA00022630"/>
    </source>
</evidence>
<dbReference type="PANTHER" id="PTHR11748">
    <property type="entry name" value="D-LACTATE DEHYDROGENASE"/>
    <property type="match status" value="1"/>
</dbReference>
<dbReference type="RefSeq" id="WP_110443696.1">
    <property type="nucleotide sequence ID" value="NZ_QGLM01000014.1"/>
</dbReference>
<organism evidence="5 6">
    <name type="scientific">Frischella perrara</name>
    <dbReference type="NCBI Taxonomy" id="1267021"/>
    <lineage>
        <taxon>Bacteria</taxon>
        <taxon>Pseudomonadati</taxon>
        <taxon>Pseudomonadota</taxon>
        <taxon>Gammaproteobacteria</taxon>
        <taxon>Orbales</taxon>
        <taxon>Orbaceae</taxon>
        <taxon>Frischella</taxon>
    </lineage>
</organism>
<sequence length="505" mass="56571">MIEKSLKSVLPEHCIICDKEEIIKLTRDTSSNSQRIDFIVYPENIEQVKQLVLLANKINLKLYPISTGNNWGYGSCHPPKAGCILVVLEKLNQISLDEDLNLLTIGPGVTQSDLYNYFKKQNLEYMVPTTGAGPNCSIVGNALERGYGITPITDHFASVMGIEAILPNGEVYKSPLIANNMAPVLKWGIGAYLDGIFSQSNMGIVTSMTLMVEKKPTSVQMFVSYVSYGKLSKAISAISTLLSQSKGNIGGINIMNANRVSIMSDDCSLSTKKYNRESKWLIVGTIYGEKKHVKATRSLIKKNLSPITKKTIFITSKTAKFIQKLSCIVPSCFNKLKRSMFELTDLFGLFEGIPSHISLRLAYYKNRNKENVTDLDPARDQCGLLWYSPIVPMKSSEFEKYIDFVYIICSKYNIEPAITLTSLSSNAFDSTIPLIFKPYSTEELIAYDCYHELLTTGRALGFTPYRLHSAFMNKYFMSDTPHGKLTKQIKKIIDPNNIISPGRYE</sequence>
<dbReference type="InterPro" id="IPR006094">
    <property type="entry name" value="Oxid_FAD_bind_N"/>
</dbReference>
<dbReference type="Gene3D" id="1.10.45.10">
    <property type="entry name" value="Vanillyl-alcohol Oxidase, Chain A, domain 4"/>
    <property type="match status" value="1"/>
</dbReference>
<dbReference type="AlphaFoldDB" id="A0A318MXB6"/>
<dbReference type="InterPro" id="IPR016167">
    <property type="entry name" value="FAD-bd_PCMH_sub1"/>
</dbReference>
<proteinExistence type="inferred from homology"/>